<gene>
    <name evidence="2" type="ORF">HMN09_00930600</name>
</gene>
<feature type="compositionally biased region" description="Low complexity" evidence="1">
    <location>
        <begin position="540"/>
        <end position="551"/>
    </location>
</feature>
<feature type="compositionally biased region" description="Low complexity" evidence="1">
    <location>
        <begin position="467"/>
        <end position="481"/>
    </location>
</feature>
<feature type="compositionally biased region" description="Basic residues" evidence="1">
    <location>
        <begin position="330"/>
        <end position="339"/>
    </location>
</feature>
<evidence type="ECO:0000313" key="3">
    <source>
        <dbReference type="Proteomes" id="UP000613580"/>
    </source>
</evidence>
<organism evidence="2 3">
    <name type="scientific">Mycena chlorophos</name>
    <name type="common">Agaric fungus</name>
    <name type="synonym">Agaricus chlorophos</name>
    <dbReference type="NCBI Taxonomy" id="658473"/>
    <lineage>
        <taxon>Eukaryota</taxon>
        <taxon>Fungi</taxon>
        <taxon>Dikarya</taxon>
        <taxon>Basidiomycota</taxon>
        <taxon>Agaricomycotina</taxon>
        <taxon>Agaricomycetes</taxon>
        <taxon>Agaricomycetidae</taxon>
        <taxon>Agaricales</taxon>
        <taxon>Marasmiineae</taxon>
        <taxon>Mycenaceae</taxon>
        <taxon>Mycena</taxon>
    </lineage>
</organism>
<reference evidence="2" key="1">
    <citation type="submission" date="2020-05" db="EMBL/GenBank/DDBJ databases">
        <title>Mycena genomes resolve the evolution of fungal bioluminescence.</title>
        <authorList>
            <person name="Tsai I.J."/>
        </authorList>
    </citation>
    <scope>NUCLEOTIDE SEQUENCE</scope>
    <source>
        <strain evidence="2">110903Hualien_Pintung</strain>
    </source>
</reference>
<dbReference type="EMBL" id="JACAZE010000013">
    <property type="protein sequence ID" value="KAF7300466.1"/>
    <property type="molecule type" value="Genomic_DNA"/>
</dbReference>
<feature type="compositionally biased region" description="Basic and acidic residues" evidence="1">
    <location>
        <begin position="301"/>
        <end position="322"/>
    </location>
</feature>
<accession>A0A8H6W2E5</accession>
<dbReference type="AlphaFoldDB" id="A0A8H6W2E5"/>
<feature type="region of interest" description="Disordered" evidence="1">
    <location>
        <begin position="563"/>
        <end position="609"/>
    </location>
</feature>
<keyword evidence="3" id="KW-1185">Reference proteome</keyword>
<evidence type="ECO:0000313" key="2">
    <source>
        <dbReference type="EMBL" id="KAF7300466.1"/>
    </source>
</evidence>
<comment type="caution">
    <text evidence="2">The sequence shown here is derived from an EMBL/GenBank/DDBJ whole genome shotgun (WGS) entry which is preliminary data.</text>
</comment>
<feature type="compositionally biased region" description="Gly residues" evidence="1">
    <location>
        <begin position="509"/>
        <end position="539"/>
    </location>
</feature>
<name>A0A8H6W2E5_MYCCL</name>
<proteinExistence type="predicted"/>
<dbReference type="Proteomes" id="UP000613580">
    <property type="component" value="Unassembled WGS sequence"/>
</dbReference>
<evidence type="ECO:0000256" key="1">
    <source>
        <dbReference type="SAM" id="MobiDB-lite"/>
    </source>
</evidence>
<protein>
    <submittedName>
        <fullName evidence="2">Uncharacterized protein</fullName>
    </submittedName>
</protein>
<sequence length="609" mass="64965">MTGKTWLDDAQANFLAPFVPGFIEHQAAKKLRTFHRDVHRQWFAQFPEEAAMGWAGRVLSDEEKTAVAAAKKTREGQIETYLRREADKRLGKKRGAKAQAPSPAVTAVQGRTSQAIEVFQRKFHPKINNLLMDAGWTELNEAAVAEEDTDEVADEAREARIKAASAERLALRRNVVAEAWKNATDEEKAAVQEELEKEIAQRKARAVDGESLRSTTPAEYQSGVDGAPLILEEAHKALALLAGASGYTVYACPSPENHGQVLVRVECFGEKVDGLNFVDYHPTFKQDVMSRFDGFATRTYPPEERQRRALPDDLIPEEHEQDAPAAPIPRPKRMKKPKTRRTDLPTLPDAVVIPVAVVASSPVPASVSTPVSTPIPTVAEPAALIESIHPMLEPSSFSWPETDFGLLPSGLLDLDFGGGGFSLDDDLGFGNLPAFGDGAYGVPLSFTSPVPHNPPESLLGDLHVDATPPSLTSPSTTVPGSIPGTASGDGYDSGAAVETDDTMHQAGAGRRGGGGRGGGCGRGRGGRGGSRARGTGTGTGTRRAPANAGPGADVAAAAAALALPDKVTRTRKPSKQAEFIKQHGVPEPPKRKRTEMENAGPPPKRSRTA</sequence>
<feature type="region of interest" description="Disordered" evidence="1">
    <location>
        <begin position="297"/>
        <end position="343"/>
    </location>
</feature>
<feature type="region of interest" description="Disordered" evidence="1">
    <location>
        <begin position="464"/>
        <end position="551"/>
    </location>
</feature>
<dbReference type="OrthoDB" id="3068562at2759"/>